<keyword evidence="2" id="KW-0238">DNA-binding</keyword>
<organism evidence="5 6">
    <name type="scientific">Clostridium amylolyticum</name>
    <dbReference type="NCBI Taxonomy" id="1121298"/>
    <lineage>
        <taxon>Bacteria</taxon>
        <taxon>Bacillati</taxon>
        <taxon>Bacillota</taxon>
        <taxon>Clostridia</taxon>
        <taxon>Eubacteriales</taxon>
        <taxon>Clostridiaceae</taxon>
        <taxon>Clostridium</taxon>
    </lineage>
</organism>
<dbReference type="Proteomes" id="UP000184080">
    <property type="component" value="Unassembled WGS sequence"/>
</dbReference>
<reference evidence="5 6" key="1">
    <citation type="submission" date="2016-11" db="EMBL/GenBank/DDBJ databases">
        <authorList>
            <person name="Jaros S."/>
            <person name="Januszkiewicz K."/>
            <person name="Wedrychowicz H."/>
        </authorList>
    </citation>
    <scope>NUCLEOTIDE SEQUENCE [LARGE SCALE GENOMIC DNA]</scope>
    <source>
        <strain evidence="5 6">DSM 21864</strain>
    </source>
</reference>
<dbReference type="InterPro" id="IPR000524">
    <property type="entry name" value="Tscrpt_reg_HTH_GntR"/>
</dbReference>
<dbReference type="Pfam" id="PF00392">
    <property type="entry name" value="GntR"/>
    <property type="match status" value="1"/>
</dbReference>
<evidence type="ECO:0000259" key="4">
    <source>
        <dbReference type="PROSITE" id="PS50949"/>
    </source>
</evidence>
<dbReference type="InterPro" id="IPR011711">
    <property type="entry name" value="GntR_C"/>
</dbReference>
<evidence type="ECO:0000256" key="3">
    <source>
        <dbReference type="ARBA" id="ARBA00023163"/>
    </source>
</evidence>
<dbReference type="PANTHER" id="PTHR43537:SF43">
    <property type="entry name" value="GNTR-FAMILY TRANSCRIPTIONAL REGULATOR"/>
    <property type="match status" value="1"/>
</dbReference>
<evidence type="ECO:0000313" key="6">
    <source>
        <dbReference type="Proteomes" id="UP000184080"/>
    </source>
</evidence>
<dbReference type="SUPFAM" id="SSF48008">
    <property type="entry name" value="GntR ligand-binding domain-like"/>
    <property type="match status" value="1"/>
</dbReference>
<dbReference type="SUPFAM" id="SSF46785">
    <property type="entry name" value="Winged helix' DNA-binding domain"/>
    <property type="match status" value="1"/>
</dbReference>
<dbReference type="PROSITE" id="PS50949">
    <property type="entry name" value="HTH_GNTR"/>
    <property type="match status" value="1"/>
</dbReference>
<evidence type="ECO:0000256" key="1">
    <source>
        <dbReference type="ARBA" id="ARBA00023015"/>
    </source>
</evidence>
<keyword evidence="6" id="KW-1185">Reference proteome</keyword>
<sequence length="231" mass="26645">MFKPIKSAKVYEQVVEQIKLLILKGILKKGDKLPTERDLAEQLQVSRTSVREALRALEVIGLIESKQGAGNYIRENFDGSLFEPLSTLFMLDNGKAEDILEFRELLELQTVALAANRIEPEEIVELKTIIEGLKLCQDEDERIFFDKQFHYFIAKASKNILILNVLEVLSQLIDEFIRDSRNKIYKAHKTWNNLNIHHEKILAALEKGDSQEAYSAMKAHFELIRENFGEK</sequence>
<gene>
    <name evidence="5" type="ORF">SAMN05444401_0344</name>
</gene>
<dbReference type="InterPro" id="IPR008920">
    <property type="entry name" value="TF_FadR/GntR_C"/>
</dbReference>
<keyword evidence="1" id="KW-0805">Transcription regulation</keyword>
<dbReference type="RefSeq" id="WP_073012583.1">
    <property type="nucleotide sequence ID" value="NZ_FQZO01000013.1"/>
</dbReference>
<dbReference type="PANTHER" id="PTHR43537">
    <property type="entry name" value="TRANSCRIPTIONAL REGULATOR, GNTR FAMILY"/>
    <property type="match status" value="1"/>
</dbReference>
<evidence type="ECO:0000313" key="5">
    <source>
        <dbReference type="EMBL" id="SHK00410.1"/>
    </source>
</evidence>
<feature type="domain" description="HTH gntR-type" evidence="4">
    <location>
        <begin position="8"/>
        <end position="76"/>
    </location>
</feature>
<dbReference type="SMART" id="SM00895">
    <property type="entry name" value="FCD"/>
    <property type="match status" value="1"/>
</dbReference>
<proteinExistence type="predicted"/>
<name>A0A1M6NXN0_9CLOT</name>
<keyword evidence="3" id="KW-0804">Transcription</keyword>
<dbReference type="OrthoDB" id="9799482at2"/>
<evidence type="ECO:0000256" key="2">
    <source>
        <dbReference type="ARBA" id="ARBA00023125"/>
    </source>
</evidence>
<dbReference type="Gene3D" id="1.10.10.10">
    <property type="entry name" value="Winged helix-like DNA-binding domain superfamily/Winged helix DNA-binding domain"/>
    <property type="match status" value="1"/>
</dbReference>
<dbReference type="STRING" id="1121298.SAMN05444401_0344"/>
<dbReference type="GO" id="GO:0003677">
    <property type="term" value="F:DNA binding"/>
    <property type="evidence" value="ECO:0007669"/>
    <property type="project" value="UniProtKB-KW"/>
</dbReference>
<dbReference type="PRINTS" id="PR00035">
    <property type="entry name" value="HTHGNTR"/>
</dbReference>
<dbReference type="CDD" id="cd07377">
    <property type="entry name" value="WHTH_GntR"/>
    <property type="match status" value="1"/>
</dbReference>
<dbReference type="GO" id="GO:0003700">
    <property type="term" value="F:DNA-binding transcription factor activity"/>
    <property type="evidence" value="ECO:0007669"/>
    <property type="project" value="InterPro"/>
</dbReference>
<dbReference type="InterPro" id="IPR036388">
    <property type="entry name" value="WH-like_DNA-bd_sf"/>
</dbReference>
<accession>A0A1M6NXN0</accession>
<protein>
    <submittedName>
        <fullName evidence="5">Transcriptional regulator, GntR family</fullName>
    </submittedName>
</protein>
<dbReference type="InterPro" id="IPR036390">
    <property type="entry name" value="WH_DNA-bd_sf"/>
</dbReference>
<dbReference type="EMBL" id="FQZO01000013">
    <property type="protein sequence ID" value="SHK00410.1"/>
    <property type="molecule type" value="Genomic_DNA"/>
</dbReference>
<dbReference type="Gene3D" id="1.20.120.530">
    <property type="entry name" value="GntR ligand-binding domain-like"/>
    <property type="match status" value="1"/>
</dbReference>
<dbReference type="AlphaFoldDB" id="A0A1M6NXN0"/>
<dbReference type="Pfam" id="PF07729">
    <property type="entry name" value="FCD"/>
    <property type="match status" value="1"/>
</dbReference>
<dbReference type="SMART" id="SM00345">
    <property type="entry name" value="HTH_GNTR"/>
    <property type="match status" value="1"/>
</dbReference>